<reference evidence="5 6" key="1">
    <citation type="journal article" date="2022" name="Nat. Genet.">
        <title>Improved pea reference genome and pan-genome highlight genomic features and evolutionary characteristics.</title>
        <authorList>
            <person name="Yang T."/>
            <person name="Liu R."/>
            <person name="Luo Y."/>
            <person name="Hu S."/>
            <person name="Wang D."/>
            <person name="Wang C."/>
            <person name="Pandey M.K."/>
            <person name="Ge S."/>
            <person name="Xu Q."/>
            <person name="Li N."/>
            <person name="Li G."/>
            <person name="Huang Y."/>
            <person name="Saxena R.K."/>
            <person name="Ji Y."/>
            <person name="Li M."/>
            <person name="Yan X."/>
            <person name="He Y."/>
            <person name="Liu Y."/>
            <person name="Wang X."/>
            <person name="Xiang C."/>
            <person name="Varshney R.K."/>
            <person name="Ding H."/>
            <person name="Gao S."/>
            <person name="Zong X."/>
        </authorList>
    </citation>
    <scope>NUCLEOTIDE SEQUENCE [LARGE SCALE GENOMIC DNA]</scope>
    <source>
        <strain evidence="5 6">cv. Zhongwan 6</strain>
    </source>
</reference>
<proteinExistence type="predicted"/>
<evidence type="ECO:0000313" key="6">
    <source>
        <dbReference type="Proteomes" id="UP001058974"/>
    </source>
</evidence>
<keyword evidence="3" id="KW-0862">Zinc</keyword>
<dbReference type="Gene3D" id="1.10.533.10">
    <property type="entry name" value="Death Domain, Fas"/>
    <property type="match status" value="1"/>
</dbReference>
<dbReference type="PANTHER" id="PTHR42647:SF6">
    <property type="entry name" value="RING-TYPE DOMAIN-CONTAINING PROTEIN"/>
    <property type="match status" value="1"/>
</dbReference>
<dbReference type="Gramene" id="Psat05G0005000-T1">
    <property type="protein sequence ID" value="KAI5402282.1"/>
    <property type="gene ID" value="KIW84_050050"/>
</dbReference>
<protein>
    <recommendedName>
        <fullName evidence="7">RING-type domain-containing protein</fullName>
    </recommendedName>
</protein>
<dbReference type="Gene3D" id="1.10.1170.10">
    <property type="entry name" value="Inhibitor Of Apoptosis Protein (2mihbC-IAP-1), Chain A"/>
    <property type="match status" value="1"/>
</dbReference>
<keyword evidence="1" id="KW-0479">Metal-binding</keyword>
<sequence>SSLSDTLKDYSKWIGKSPRDNNERLKIQEQEYRRLQVMTLLKNEELVFSYILAQKNEQIAEVRNINLELEENLTKLETDNQLWRKIAYENESMVLSLNNALEVMKRKRCYYPEDIESCCDMKVVEEETAENVIVCHEITTSINMICKGCHLNESTFLFLPCRHLCSCKACEHSLKACP</sequence>
<dbReference type="Proteomes" id="UP001058974">
    <property type="component" value="Chromosome 5"/>
</dbReference>
<dbReference type="PIRSF" id="PIRSF036836">
    <property type="entry name" value="RNase_bind_SBP1"/>
    <property type="match status" value="1"/>
</dbReference>
<dbReference type="EMBL" id="JAMSHJ010000005">
    <property type="protein sequence ID" value="KAI5402282.1"/>
    <property type="molecule type" value="Genomic_DNA"/>
</dbReference>
<evidence type="ECO:0000256" key="1">
    <source>
        <dbReference type="ARBA" id="ARBA00022723"/>
    </source>
</evidence>
<evidence type="ECO:0000313" key="5">
    <source>
        <dbReference type="EMBL" id="KAI5402282.1"/>
    </source>
</evidence>
<dbReference type="InterPro" id="IPR011029">
    <property type="entry name" value="DEATH-like_dom_sf"/>
</dbReference>
<feature type="coiled-coil region" evidence="4">
    <location>
        <begin position="52"/>
        <end position="86"/>
    </location>
</feature>
<dbReference type="Gene3D" id="1.10.8.10">
    <property type="entry name" value="DNA helicase RuvA subunit, C-terminal domain"/>
    <property type="match status" value="1"/>
</dbReference>
<keyword evidence="2" id="KW-0863">Zinc-finger</keyword>
<evidence type="ECO:0000256" key="3">
    <source>
        <dbReference type="ARBA" id="ARBA00022833"/>
    </source>
</evidence>
<comment type="caution">
    <text evidence="5">The sequence shown here is derived from an EMBL/GenBank/DDBJ whole genome shotgun (WGS) entry which is preliminary data.</text>
</comment>
<organism evidence="5 6">
    <name type="scientific">Pisum sativum</name>
    <name type="common">Garden pea</name>
    <name type="synonym">Lathyrus oleraceus</name>
    <dbReference type="NCBI Taxonomy" id="3888"/>
    <lineage>
        <taxon>Eukaryota</taxon>
        <taxon>Viridiplantae</taxon>
        <taxon>Streptophyta</taxon>
        <taxon>Embryophyta</taxon>
        <taxon>Tracheophyta</taxon>
        <taxon>Spermatophyta</taxon>
        <taxon>Magnoliopsida</taxon>
        <taxon>eudicotyledons</taxon>
        <taxon>Gunneridae</taxon>
        <taxon>Pentapetalae</taxon>
        <taxon>rosids</taxon>
        <taxon>fabids</taxon>
        <taxon>Fabales</taxon>
        <taxon>Fabaceae</taxon>
        <taxon>Papilionoideae</taxon>
        <taxon>50 kb inversion clade</taxon>
        <taxon>NPAAA clade</taxon>
        <taxon>Hologalegina</taxon>
        <taxon>IRL clade</taxon>
        <taxon>Fabeae</taxon>
        <taxon>Lathyrus</taxon>
    </lineage>
</organism>
<feature type="non-terminal residue" evidence="5">
    <location>
        <position position="178"/>
    </location>
</feature>
<evidence type="ECO:0000256" key="4">
    <source>
        <dbReference type="SAM" id="Coils"/>
    </source>
</evidence>
<dbReference type="GO" id="GO:0008270">
    <property type="term" value="F:zinc ion binding"/>
    <property type="evidence" value="ECO:0007669"/>
    <property type="project" value="UniProtKB-KW"/>
</dbReference>
<gene>
    <name evidence="5" type="ORF">KIW84_050050</name>
</gene>
<accession>A0A9D4WIE3</accession>
<dbReference type="AlphaFoldDB" id="A0A9D4WIE3"/>
<dbReference type="Pfam" id="PF13920">
    <property type="entry name" value="zf-C3HC4_3"/>
    <property type="match status" value="1"/>
</dbReference>
<feature type="non-terminal residue" evidence="5">
    <location>
        <position position="1"/>
    </location>
</feature>
<evidence type="ECO:0000256" key="2">
    <source>
        <dbReference type="ARBA" id="ARBA00022771"/>
    </source>
</evidence>
<name>A0A9D4WIE3_PEA</name>
<dbReference type="GO" id="GO:0004842">
    <property type="term" value="F:ubiquitin-protein transferase activity"/>
    <property type="evidence" value="ECO:0007669"/>
    <property type="project" value="TreeGrafter"/>
</dbReference>
<evidence type="ECO:0008006" key="7">
    <source>
        <dbReference type="Google" id="ProtNLM"/>
    </source>
</evidence>
<dbReference type="PANTHER" id="PTHR42647">
    <property type="entry name" value="SBP (S-RIBONUCLEASE BINDING PROTEIN) FAMILY PROTEIN"/>
    <property type="match status" value="1"/>
</dbReference>
<keyword evidence="6" id="KW-1185">Reference proteome</keyword>
<keyword evidence="4" id="KW-0175">Coiled coil</keyword>